<feature type="signal peptide" evidence="4">
    <location>
        <begin position="1"/>
        <end position="24"/>
    </location>
</feature>
<dbReference type="Pfam" id="PF05199">
    <property type="entry name" value="GMC_oxred_C"/>
    <property type="match status" value="1"/>
</dbReference>
<dbReference type="STRING" id="32264.T1JSE3"/>
<dbReference type="EMBL" id="CAEY01000461">
    <property type="status" value="NOT_ANNOTATED_CDS"/>
    <property type="molecule type" value="Genomic_DNA"/>
</dbReference>
<dbReference type="Pfam" id="PF00732">
    <property type="entry name" value="GMC_oxred_N"/>
    <property type="match status" value="1"/>
</dbReference>
<feature type="binding site" evidence="2">
    <location>
        <position position="258"/>
    </location>
    <ligand>
        <name>FAD</name>
        <dbReference type="ChEBI" id="CHEBI:57692"/>
    </ligand>
</feature>
<dbReference type="InterPro" id="IPR012132">
    <property type="entry name" value="GMC_OxRdtase"/>
</dbReference>
<dbReference type="EnsemblMetazoa" id="tetur01g10210.1">
    <property type="protein sequence ID" value="tetur01g10210.1"/>
    <property type="gene ID" value="tetur01g10210"/>
</dbReference>
<dbReference type="PROSITE" id="PS00623">
    <property type="entry name" value="GMC_OXRED_1"/>
    <property type="match status" value="1"/>
</dbReference>
<evidence type="ECO:0000313" key="7">
    <source>
        <dbReference type="EnsemblMetazoa" id="tetur01g10210.1"/>
    </source>
</evidence>
<dbReference type="GO" id="GO:0050660">
    <property type="term" value="F:flavin adenine dinucleotide binding"/>
    <property type="evidence" value="ECO:0007669"/>
    <property type="project" value="InterPro"/>
</dbReference>
<evidence type="ECO:0000259" key="6">
    <source>
        <dbReference type="PROSITE" id="PS00624"/>
    </source>
</evidence>
<protein>
    <recommendedName>
        <fullName evidence="5 6">Glucose-methanol-choline oxidoreductase N-terminal domain-containing protein</fullName>
    </recommendedName>
</protein>
<feature type="domain" description="Glucose-methanol-choline oxidoreductase N-terminal" evidence="6">
    <location>
        <begin position="294"/>
        <end position="308"/>
    </location>
</feature>
<comment type="cofactor">
    <cofactor evidence="2">
        <name>FAD</name>
        <dbReference type="ChEBI" id="CHEBI:57692"/>
    </cofactor>
</comment>
<dbReference type="PIRSF" id="PIRSF000137">
    <property type="entry name" value="Alcohol_oxidase"/>
    <property type="match status" value="1"/>
</dbReference>
<dbReference type="Gene3D" id="3.30.560.10">
    <property type="entry name" value="Glucose Oxidase, domain 3"/>
    <property type="match status" value="1"/>
</dbReference>
<evidence type="ECO:0000256" key="1">
    <source>
        <dbReference type="ARBA" id="ARBA00010790"/>
    </source>
</evidence>
<dbReference type="HOGENOM" id="CLU_002865_7_0_1"/>
<dbReference type="Gene3D" id="3.50.50.60">
    <property type="entry name" value="FAD/NAD(P)-binding domain"/>
    <property type="match status" value="1"/>
</dbReference>
<organism evidence="7 8">
    <name type="scientific">Tetranychus urticae</name>
    <name type="common">Two-spotted spider mite</name>
    <dbReference type="NCBI Taxonomy" id="32264"/>
    <lineage>
        <taxon>Eukaryota</taxon>
        <taxon>Metazoa</taxon>
        <taxon>Ecdysozoa</taxon>
        <taxon>Arthropoda</taxon>
        <taxon>Chelicerata</taxon>
        <taxon>Arachnida</taxon>
        <taxon>Acari</taxon>
        <taxon>Acariformes</taxon>
        <taxon>Trombidiformes</taxon>
        <taxon>Prostigmata</taxon>
        <taxon>Eleutherengona</taxon>
        <taxon>Raphignathae</taxon>
        <taxon>Tetranychoidea</taxon>
        <taxon>Tetranychidae</taxon>
        <taxon>Tetranychus</taxon>
    </lineage>
</organism>
<dbReference type="InterPro" id="IPR000172">
    <property type="entry name" value="GMC_OxRdtase_N"/>
</dbReference>
<evidence type="ECO:0000256" key="3">
    <source>
        <dbReference type="RuleBase" id="RU003968"/>
    </source>
</evidence>
<keyword evidence="2 3" id="KW-0274">FAD</keyword>
<name>T1JSE3_TETUR</name>
<dbReference type="InterPro" id="IPR007867">
    <property type="entry name" value="GMC_OxRtase_C"/>
</dbReference>
<dbReference type="OMA" id="IMRRTKM"/>
<dbReference type="SUPFAM" id="SSF54373">
    <property type="entry name" value="FAD-linked reductases, C-terminal domain"/>
    <property type="match status" value="1"/>
</dbReference>
<evidence type="ECO:0000256" key="4">
    <source>
        <dbReference type="SAM" id="SignalP"/>
    </source>
</evidence>
<feature type="binding site" evidence="2">
    <location>
        <position position="121"/>
    </location>
    <ligand>
        <name>FAD</name>
        <dbReference type="ChEBI" id="CHEBI:57692"/>
    </ligand>
</feature>
<keyword evidence="4" id="KW-0732">Signal</keyword>
<accession>T1JSE3</accession>
<feature type="chain" id="PRO_5004590675" description="Glucose-methanol-choline oxidoreductase N-terminal domain-containing protein" evidence="4">
    <location>
        <begin position="25"/>
        <end position="617"/>
    </location>
</feature>
<dbReference type="AlphaFoldDB" id="T1JSE3"/>
<dbReference type="PANTHER" id="PTHR11552">
    <property type="entry name" value="GLUCOSE-METHANOL-CHOLINE GMC OXIDOREDUCTASE"/>
    <property type="match status" value="1"/>
</dbReference>
<reference evidence="7" key="2">
    <citation type="submission" date="2015-06" db="UniProtKB">
        <authorList>
            <consortium name="EnsemblMetazoa"/>
        </authorList>
    </citation>
    <scope>IDENTIFICATION</scope>
</reference>
<dbReference type="KEGG" id="tut:107363045"/>
<dbReference type="GO" id="GO:0016614">
    <property type="term" value="F:oxidoreductase activity, acting on CH-OH group of donors"/>
    <property type="evidence" value="ECO:0007669"/>
    <property type="project" value="InterPro"/>
</dbReference>
<evidence type="ECO:0000259" key="5">
    <source>
        <dbReference type="PROSITE" id="PS00623"/>
    </source>
</evidence>
<dbReference type="PROSITE" id="PS00624">
    <property type="entry name" value="GMC_OXRED_2"/>
    <property type="match status" value="1"/>
</dbReference>
<dbReference type="SUPFAM" id="SSF51905">
    <property type="entry name" value="FAD/NAD(P)-binding domain"/>
    <property type="match status" value="1"/>
</dbReference>
<sequence>MFAKASVALFPALIPLLSFWIARRSDQVFRVTRDSWEKEYDYIIVGAGSAGSVLANRLSEDPRVKVLLLEAGGSENIISDIPIAYQMLQHTPMDWSYLTEPQESSCFGLKDKRSRWPRGRVLGGSSVINVMLYVRGNRLDYEQWVRNGAVGWSWEEVFPYFLKAEDNRDANIAYNGYHGRGGPLTVQSSPYLSPLGAAWPAAGHILGYKFVDVNGPSQTGFTIPQGTIRRGARCSTAKAYLLPAKNRPNLHVIAFAYVTRIIFNEIKRAVAVQFDRFSLSYLVYARREIIVSGGSINSPQLLMISGIGPAQHLKDHGIPIIADLPVGENLQDHIYPGGMTFSINAKVSLSQDRVFNAANLGKYFTKGTGPLTSLGGVEGLAFIKTGRANQSIDWPDIEMHFVTGNVVADGGKGLIGLTGLSPDIWNRVFLPYSPLDTFTIDPVLLRPKSRGYIRLRSANPYDHPIIDPKYLSDPDDVLTIVEAMKIALAIGLSPPMKAFGAKLIETVFPGCEYYVYLSDEYLACVARVFTSTIYHPVGTCKMGSPWDPTAVVDSELKVMGGVTGLRVIDASVMPTIISGNTNAPTIMIAERGADLIKGQLLPPLPSPIIPQYPILGR</sequence>
<evidence type="ECO:0000256" key="2">
    <source>
        <dbReference type="PIRSR" id="PIRSR000137-2"/>
    </source>
</evidence>
<feature type="domain" description="Glucose-methanol-choline oxidoreductase N-terminal" evidence="5">
    <location>
        <begin position="119"/>
        <end position="142"/>
    </location>
</feature>
<dbReference type="OrthoDB" id="269227at2759"/>
<gene>
    <name evidence="7" type="primary">107363045</name>
</gene>
<comment type="similarity">
    <text evidence="1 3">Belongs to the GMC oxidoreductase family.</text>
</comment>
<dbReference type="InterPro" id="IPR036188">
    <property type="entry name" value="FAD/NAD-bd_sf"/>
</dbReference>
<evidence type="ECO:0000313" key="8">
    <source>
        <dbReference type="Proteomes" id="UP000015104"/>
    </source>
</evidence>
<dbReference type="PANTHER" id="PTHR11552:SF227">
    <property type="entry name" value="GLUCOSE DEHYDROGENASE [FAD, QUINONE]-LIKE PROTEIN"/>
    <property type="match status" value="1"/>
</dbReference>
<reference evidence="8" key="1">
    <citation type="submission" date="2011-08" db="EMBL/GenBank/DDBJ databases">
        <authorList>
            <person name="Rombauts S."/>
        </authorList>
    </citation>
    <scope>NUCLEOTIDE SEQUENCE</scope>
    <source>
        <strain evidence="8">London</strain>
    </source>
</reference>
<dbReference type="eggNOG" id="KOG1238">
    <property type="taxonomic scope" value="Eukaryota"/>
</dbReference>
<dbReference type="Proteomes" id="UP000015104">
    <property type="component" value="Unassembled WGS sequence"/>
</dbReference>
<keyword evidence="8" id="KW-1185">Reference proteome</keyword>
<proteinExistence type="inferred from homology"/>
<keyword evidence="3" id="KW-0285">Flavoprotein</keyword>